<keyword evidence="5 6" id="KW-0833">Ubl conjugation pathway</keyword>
<keyword evidence="4" id="KW-0808">Transferase</keyword>
<evidence type="ECO:0000256" key="6">
    <source>
        <dbReference type="PROSITE-ProRule" id="PRU00104"/>
    </source>
</evidence>
<keyword evidence="9" id="KW-1185">Reference proteome</keyword>
<dbReference type="EC" id="2.3.2.26" evidence="3"/>
<dbReference type="InterPro" id="IPR000569">
    <property type="entry name" value="HECT_dom"/>
</dbReference>
<evidence type="ECO:0000256" key="5">
    <source>
        <dbReference type="ARBA" id="ARBA00022786"/>
    </source>
</evidence>
<evidence type="ECO:0000256" key="2">
    <source>
        <dbReference type="ARBA" id="ARBA00004906"/>
    </source>
</evidence>
<dbReference type="PANTHER" id="PTHR11254:SF424">
    <property type="entry name" value="E3 UBIQUITIN-PROTEIN LIGASE UPL5"/>
    <property type="match status" value="1"/>
</dbReference>
<evidence type="ECO:0000256" key="1">
    <source>
        <dbReference type="ARBA" id="ARBA00000885"/>
    </source>
</evidence>
<dbReference type="EMBL" id="JAJJMA010219716">
    <property type="protein sequence ID" value="MCL7041063.1"/>
    <property type="molecule type" value="Genomic_DNA"/>
</dbReference>
<dbReference type="Proteomes" id="UP001177140">
    <property type="component" value="Unassembled WGS sequence"/>
</dbReference>
<comment type="catalytic activity">
    <reaction evidence="1">
        <text>S-ubiquitinyl-[E2 ubiquitin-conjugating enzyme]-L-cysteine + [acceptor protein]-L-lysine = [E2 ubiquitin-conjugating enzyme]-L-cysteine + N(6)-ubiquitinyl-[acceptor protein]-L-lysine.</text>
        <dbReference type="EC" id="2.3.2.26"/>
    </reaction>
</comment>
<evidence type="ECO:0000313" key="8">
    <source>
        <dbReference type="EMBL" id="MCL7041063.1"/>
    </source>
</evidence>
<reference evidence="8" key="1">
    <citation type="submission" date="2022-03" db="EMBL/GenBank/DDBJ databases">
        <title>A functionally conserved STORR gene fusion in Papaver species that diverged 16.8 million years ago.</title>
        <authorList>
            <person name="Catania T."/>
        </authorList>
    </citation>
    <scope>NUCLEOTIDE SEQUENCE</scope>
    <source>
        <strain evidence="8">S-191538</strain>
    </source>
</reference>
<gene>
    <name evidence="8" type="ORF">MKW94_021267</name>
</gene>
<dbReference type="GO" id="GO:0000209">
    <property type="term" value="P:protein polyubiquitination"/>
    <property type="evidence" value="ECO:0007669"/>
    <property type="project" value="TreeGrafter"/>
</dbReference>
<organism evidence="8 9">
    <name type="scientific">Papaver nudicaule</name>
    <name type="common">Iceland poppy</name>
    <dbReference type="NCBI Taxonomy" id="74823"/>
    <lineage>
        <taxon>Eukaryota</taxon>
        <taxon>Viridiplantae</taxon>
        <taxon>Streptophyta</taxon>
        <taxon>Embryophyta</taxon>
        <taxon>Tracheophyta</taxon>
        <taxon>Spermatophyta</taxon>
        <taxon>Magnoliopsida</taxon>
        <taxon>Ranunculales</taxon>
        <taxon>Papaveraceae</taxon>
        <taxon>Papaveroideae</taxon>
        <taxon>Papaver</taxon>
    </lineage>
</organism>
<comment type="caution">
    <text evidence="8">The sequence shown here is derived from an EMBL/GenBank/DDBJ whole genome shotgun (WGS) entry which is preliminary data.</text>
</comment>
<dbReference type="GO" id="GO:0006511">
    <property type="term" value="P:ubiquitin-dependent protein catabolic process"/>
    <property type="evidence" value="ECO:0007669"/>
    <property type="project" value="TreeGrafter"/>
</dbReference>
<dbReference type="CDD" id="cd00078">
    <property type="entry name" value="HECTc"/>
    <property type="match status" value="1"/>
</dbReference>
<comment type="pathway">
    <text evidence="2">Protein modification; protein ubiquitination.</text>
</comment>
<dbReference type="PANTHER" id="PTHR11254">
    <property type="entry name" value="HECT DOMAIN UBIQUITIN-PROTEIN LIGASE"/>
    <property type="match status" value="1"/>
</dbReference>
<dbReference type="InterPro" id="IPR035983">
    <property type="entry name" value="Hect_E3_ubiquitin_ligase"/>
</dbReference>
<evidence type="ECO:0000313" key="9">
    <source>
        <dbReference type="Proteomes" id="UP001177140"/>
    </source>
</evidence>
<dbReference type="InterPro" id="IPR050409">
    <property type="entry name" value="E3_ubiq-protein_ligase"/>
</dbReference>
<evidence type="ECO:0000256" key="3">
    <source>
        <dbReference type="ARBA" id="ARBA00012485"/>
    </source>
</evidence>
<feature type="domain" description="HECT" evidence="7">
    <location>
        <begin position="416"/>
        <end position="755"/>
    </location>
</feature>
<feature type="active site" description="Glycyl thioester intermediate" evidence="6">
    <location>
        <position position="721"/>
    </location>
</feature>
<dbReference type="PROSITE" id="PS50237">
    <property type="entry name" value="HECT"/>
    <property type="match status" value="1"/>
</dbReference>
<dbReference type="Gene3D" id="3.30.2160.10">
    <property type="entry name" value="Hect, E3 ligase catalytic domain"/>
    <property type="match status" value="1"/>
</dbReference>
<evidence type="ECO:0000259" key="7">
    <source>
        <dbReference type="PROSITE" id="PS50237"/>
    </source>
</evidence>
<sequence length="755" mass="87400">MEMETDKEANILLDQLMNSDEYIEIKQQYQDFIACVFCTSRGVSLDDYEFEEEEEEVHVRYTSREDILTGLKDILVNIPRDNLKKSMEHLQILNCCGLPMVLVWLLRSSAVENKNTAKECIGLFLTNSGFLLPSSIHNQCATIVLSFCSFFHGTTDEDERELYQSCRETLVSILKSIAFSNRPKYFGIARTCQLIFGLYRFVQELQWKLVDSLNSTYLSSSPLAARDLTSLKTDFEEFTLFSLHLRRAIEDHVKVNGLSLPFNHEGFVEGDPYYLDEIDMFRDLLLNLVFVIKQYMRHWDMGAGGDLDANNRWSYLLSILKELHNISELYVDGKEILSAAFREFPQAMNYLILHSSRGDDHLWLLKYDSAIDFESRRHLMVIMFPEVKHDTEKLHKMLIDRSMLLTQSYELIAPLKPKSFHSGLSVEFKDEVATGHGVLREWLLLVCQELFNPENSLFLECPEDRRRFFPSPAKVTAQQLKLFGFCGRVIALALMHKVQVGIAFDRVFFLRLAKEKISLEDIRCADPVMYRSCKQILEMDDDFVDSDAMRLTFVWETEDFGSRETVELCPGGNNIVVNSKNREQYVDLLIQHLFVKSIHEKVACFARGFAQILYKPRPGKNFFRGIELKDLDCALVGSNIPISVKDWKAHTVYEGYKETDDQIHWFWKVVEGMSMEQQRELLFFWTSVKYLPANCFSGLPYPLTICKTSSSDDRLPSSHTCFCRLAFPQYSSLAVIHHHLSYICQPHVGRGFGFQ</sequence>
<name>A0AA41VH52_PAPNU</name>
<protein>
    <recommendedName>
        <fullName evidence="3">HECT-type E3 ubiquitin transferase</fullName>
        <ecNumber evidence="3">2.3.2.26</ecNumber>
    </recommendedName>
</protein>
<dbReference type="SUPFAM" id="SSF56204">
    <property type="entry name" value="Hect, E3 ligase catalytic domain"/>
    <property type="match status" value="1"/>
</dbReference>
<dbReference type="AlphaFoldDB" id="A0AA41VH52"/>
<dbReference type="Gene3D" id="3.30.2410.10">
    <property type="entry name" value="Hect, E3 ligase catalytic domain"/>
    <property type="match status" value="1"/>
</dbReference>
<dbReference type="Gene3D" id="3.90.1750.10">
    <property type="entry name" value="Hect, E3 ligase catalytic domains"/>
    <property type="match status" value="1"/>
</dbReference>
<proteinExistence type="predicted"/>
<dbReference type="GO" id="GO:0061630">
    <property type="term" value="F:ubiquitin protein ligase activity"/>
    <property type="evidence" value="ECO:0007669"/>
    <property type="project" value="UniProtKB-EC"/>
</dbReference>
<evidence type="ECO:0000256" key="4">
    <source>
        <dbReference type="ARBA" id="ARBA00022679"/>
    </source>
</evidence>
<dbReference type="GO" id="GO:0005737">
    <property type="term" value="C:cytoplasm"/>
    <property type="evidence" value="ECO:0007669"/>
    <property type="project" value="TreeGrafter"/>
</dbReference>
<dbReference type="SMART" id="SM00119">
    <property type="entry name" value="HECTc"/>
    <property type="match status" value="1"/>
</dbReference>
<dbReference type="Pfam" id="PF00632">
    <property type="entry name" value="HECT"/>
    <property type="match status" value="1"/>
</dbReference>
<accession>A0AA41VH52</accession>